<dbReference type="PANTHER" id="PTHR43404:SF2">
    <property type="entry name" value="LIPOPOLYSACCHARIDE CHOLINEPHOSPHOTRANSFERASE LICD"/>
    <property type="match status" value="1"/>
</dbReference>
<reference evidence="2 3" key="1">
    <citation type="submission" date="2013-04" db="EMBL/GenBank/DDBJ databases">
        <title>The Genome Sequence of Bacteroides thetaiotaomicron dnLKV9.</title>
        <authorList>
            <consortium name="The Broad Institute Genomics Platform"/>
            <consortium name="The Broad Institute Genome Sequencing Center for Infectious Disease"/>
            <person name="Earl A."/>
            <person name="Xavier R."/>
            <person name="Kuhn K."/>
            <person name="Stappenbeck T."/>
            <person name="Walker B."/>
            <person name="Young S."/>
            <person name="Zeng Q."/>
            <person name="Gargeya S."/>
            <person name="Fitzgerald M."/>
            <person name="Haas B."/>
            <person name="Abouelleil A."/>
            <person name="Allen A.W."/>
            <person name="Alvarado L."/>
            <person name="Arachchi H.M."/>
            <person name="Berlin A.M."/>
            <person name="Chapman S.B."/>
            <person name="Gainer-Dewar J."/>
            <person name="Goldberg J."/>
            <person name="Griggs A."/>
            <person name="Gujja S."/>
            <person name="Hansen M."/>
            <person name="Howarth C."/>
            <person name="Imamovic A."/>
            <person name="Ireland A."/>
            <person name="Larimer J."/>
            <person name="McCowan C."/>
            <person name="Murphy C."/>
            <person name="Pearson M."/>
            <person name="Poon T.W."/>
            <person name="Priest M."/>
            <person name="Roberts A."/>
            <person name="Saif S."/>
            <person name="Shea T."/>
            <person name="Sisk P."/>
            <person name="Sykes S."/>
            <person name="Wortman J."/>
            <person name="Nusbaum C."/>
            <person name="Birren B."/>
        </authorList>
    </citation>
    <scope>NUCLEOTIDE SEQUENCE [LARGE SCALE GENOMIC DNA]</scope>
    <source>
        <strain evidence="3">dnLKV9</strain>
    </source>
</reference>
<dbReference type="PANTHER" id="PTHR43404">
    <property type="entry name" value="LIPOPOLYSACCHARIDE CHOLINEPHOSPHOTRANSFERASE LICD"/>
    <property type="match status" value="1"/>
</dbReference>
<proteinExistence type="predicted"/>
<dbReference type="PATRIC" id="fig|1235785.3.peg.1608"/>
<feature type="domain" description="LicD/FKTN/FKRP nucleotidyltransferase" evidence="1">
    <location>
        <begin position="44"/>
        <end position="278"/>
    </location>
</feature>
<dbReference type="Proteomes" id="UP000014207">
    <property type="component" value="Unassembled WGS sequence"/>
</dbReference>
<evidence type="ECO:0000259" key="1">
    <source>
        <dbReference type="Pfam" id="PF04991"/>
    </source>
</evidence>
<name>R9HJA1_BACT4</name>
<dbReference type="AlphaFoldDB" id="R9HJA1"/>
<protein>
    <recommendedName>
        <fullName evidence="1">LicD/FKTN/FKRP nucleotidyltransferase domain-containing protein</fullName>
    </recommendedName>
</protein>
<dbReference type="InterPro" id="IPR052942">
    <property type="entry name" value="LPS_cholinephosphotransferase"/>
</dbReference>
<dbReference type="EMBL" id="ASSM01000008">
    <property type="protein sequence ID" value="EOS01235.1"/>
    <property type="molecule type" value="Genomic_DNA"/>
</dbReference>
<accession>R9HJA1</accession>
<sequence>MKSDTQMLNELAAQSEYLHVLTEEESKDLKQMLLIMYKDIAKLCDENNITFMLGGGSCLGAIRHKGYIPWDDDLDLMMFRRDYEALIQLCREGALGEKYEIDTPSKDKDSKNLYLKIYRKDTLDNELYNEKTPFPKGIFIDVFPMDSAPRIKFLQRLHGVVSDVMQFIATCVLYAQYPSTKYRNYVSGNEEALKRYKQRLFIGKIFGVVSHRTWAYWFDIFNASTKETGYTTVPTGRRHYVGEIQPTRTFLPVKYTIFEGIQCPIPADADAYLTALYKNYMQLPPEDKRERHFVYQFECKFPQ</sequence>
<dbReference type="GO" id="GO:0009100">
    <property type="term" value="P:glycoprotein metabolic process"/>
    <property type="evidence" value="ECO:0007669"/>
    <property type="project" value="UniProtKB-ARBA"/>
</dbReference>
<dbReference type="RefSeq" id="WP_016267862.1">
    <property type="nucleotide sequence ID" value="NZ_KE159459.1"/>
</dbReference>
<organism evidence="2 3">
    <name type="scientific">Bacteroides thetaiotaomicron dnLKV9</name>
    <dbReference type="NCBI Taxonomy" id="1235785"/>
    <lineage>
        <taxon>Bacteria</taxon>
        <taxon>Pseudomonadati</taxon>
        <taxon>Bacteroidota</taxon>
        <taxon>Bacteroidia</taxon>
        <taxon>Bacteroidales</taxon>
        <taxon>Bacteroidaceae</taxon>
        <taxon>Bacteroides</taxon>
    </lineage>
</organism>
<evidence type="ECO:0000313" key="3">
    <source>
        <dbReference type="Proteomes" id="UP000014207"/>
    </source>
</evidence>
<comment type="caution">
    <text evidence="2">The sequence shown here is derived from an EMBL/GenBank/DDBJ whole genome shotgun (WGS) entry which is preliminary data.</text>
</comment>
<gene>
    <name evidence="2" type="ORF">C799_01613</name>
</gene>
<dbReference type="InterPro" id="IPR007074">
    <property type="entry name" value="LicD/FKTN/FKRP_NTP_transf"/>
</dbReference>
<dbReference type="Pfam" id="PF04991">
    <property type="entry name" value="LicD"/>
    <property type="match status" value="1"/>
</dbReference>
<dbReference type="HOGENOM" id="CLU_075543_1_0_10"/>
<evidence type="ECO:0000313" key="2">
    <source>
        <dbReference type="EMBL" id="EOS01235.1"/>
    </source>
</evidence>